<dbReference type="InterPro" id="IPR018060">
    <property type="entry name" value="HTH_AraC"/>
</dbReference>
<dbReference type="InterPro" id="IPR018062">
    <property type="entry name" value="HTH_AraC-typ_CS"/>
</dbReference>
<dbReference type="Gene3D" id="1.10.10.60">
    <property type="entry name" value="Homeodomain-like"/>
    <property type="match status" value="2"/>
</dbReference>
<dbReference type="SMART" id="SM00871">
    <property type="entry name" value="AraC_E_bind"/>
    <property type="match status" value="1"/>
</dbReference>
<protein>
    <submittedName>
        <fullName evidence="5">Transcriptional regulator, AraC family</fullName>
    </submittedName>
</protein>
<dbReference type="RefSeq" id="WP_169698614.1">
    <property type="nucleotide sequence ID" value="NZ_LS974202.1"/>
</dbReference>
<dbReference type="Pfam" id="PF06445">
    <property type="entry name" value="GyrI-like"/>
    <property type="match status" value="1"/>
</dbReference>
<dbReference type="Pfam" id="PF12833">
    <property type="entry name" value="HTH_18"/>
    <property type="match status" value="1"/>
</dbReference>
<reference evidence="5 6" key="1">
    <citation type="submission" date="2017-01" db="EMBL/GenBank/DDBJ databases">
        <authorList>
            <person name="Erauso G."/>
        </authorList>
    </citation>
    <scope>NUCLEOTIDE SEQUENCE [LARGE SCALE GENOMIC DNA]</scope>
    <source>
        <strain evidence="5">MESINF1</strain>
    </source>
</reference>
<evidence type="ECO:0000256" key="3">
    <source>
        <dbReference type="ARBA" id="ARBA00023163"/>
    </source>
</evidence>
<dbReference type="Gene3D" id="3.20.80.10">
    <property type="entry name" value="Regulatory factor, effector binding domain"/>
    <property type="match status" value="1"/>
</dbReference>
<dbReference type="InterPro" id="IPR011256">
    <property type="entry name" value="Reg_factor_effector_dom_sf"/>
</dbReference>
<dbReference type="SMART" id="SM00342">
    <property type="entry name" value="HTH_ARAC"/>
    <property type="match status" value="1"/>
</dbReference>
<dbReference type="PROSITE" id="PS00041">
    <property type="entry name" value="HTH_ARAC_FAMILY_1"/>
    <property type="match status" value="1"/>
</dbReference>
<dbReference type="PANTHER" id="PTHR40055">
    <property type="entry name" value="TRANSCRIPTIONAL REGULATOR YGIV-RELATED"/>
    <property type="match status" value="1"/>
</dbReference>
<dbReference type="PRINTS" id="PR00032">
    <property type="entry name" value="HTHARAC"/>
</dbReference>
<dbReference type="InterPro" id="IPR050908">
    <property type="entry name" value="SmbC-like"/>
</dbReference>
<dbReference type="SUPFAM" id="SSF55136">
    <property type="entry name" value="Probable bacterial effector-binding domain"/>
    <property type="match status" value="1"/>
</dbReference>
<dbReference type="GO" id="GO:0003700">
    <property type="term" value="F:DNA-binding transcription factor activity"/>
    <property type="evidence" value="ECO:0007669"/>
    <property type="project" value="InterPro"/>
</dbReference>
<evidence type="ECO:0000313" key="6">
    <source>
        <dbReference type="Proteomes" id="UP000250796"/>
    </source>
</evidence>
<keyword evidence="1" id="KW-0805">Transcription regulation</keyword>
<dbReference type="PROSITE" id="PS01124">
    <property type="entry name" value="HTH_ARAC_FAMILY_2"/>
    <property type="match status" value="1"/>
</dbReference>
<dbReference type="SUPFAM" id="SSF46689">
    <property type="entry name" value="Homeodomain-like"/>
    <property type="match status" value="2"/>
</dbReference>
<keyword evidence="6" id="KW-1185">Reference proteome</keyword>
<proteinExistence type="predicted"/>
<evidence type="ECO:0000259" key="4">
    <source>
        <dbReference type="PROSITE" id="PS01124"/>
    </source>
</evidence>
<dbReference type="AlphaFoldDB" id="A0A7Z7PQY8"/>
<organism evidence="5 6">
    <name type="scientific">Mesotoga infera</name>
    <dbReference type="NCBI Taxonomy" id="1236046"/>
    <lineage>
        <taxon>Bacteria</taxon>
        <taxon>Thermotogati</taxon>
        <taxon>Thermotogota</taxon>
        <taxon>Thermotogae</taxon>
        <taxon>Kosmotogales</taxon>
        <taxon>Kosmotogaceae</taxon>
        <taxon>Mesotoga</taxon>
    </lineage>
</organism>
<dbReference type="InterPro" id="IPR009057">
    <property type="entry name" value="Homeodomain-like_sf"/>
</dbReference>
<evidence type="ECO:0000313" key="5">
    <source>
        <dbReference type="EMBL" id="SSC12243.1"/>
    </source>
</evidence>
<evidence type="ECO:0000256" key="1">
    <source>
        <dbReference type="ARBA" id="ARBA00023015"/>
    </source>
</evidence>
<feature type="domain" description="HTH araC/xylS-type" evidence="4">
    <location>
        <begin position="19"/>
        <end position="118"/>
    </location>
</feature>
<keyword evidence="2" id="KW-0238">DNA-binding</keyword>
<dbReference type="EMBL" id="LS974202">
    <property type="protein sequence ID" value="SSC12243.1"/>
    <property type="molecule type" value="Genomic_DNA"/>
</dbReference>
<dbReference type="GO" id="GO:0043565">
    <property type="term" value="F:sequence-specific DNA binding"/>
    <property type="evidence" value="ECO:0007669"/>
    <property type="project" value="InterPro"/>
</dbReference>
<dbReference type="InterPro" id="IPR010499">
    <property type="entry name" value="AraC_E-bd"/>
</dbReference>
<dbReference type="InterPro" id="IPR029442">
    <property type="entry name" value="GyrI-like"/>
</dbReference>
<name>A0A7Z7PQY8_9BACT</name>
<accession>A0A7Z7PQY8</accession>
<dbReference type="InterPro" id="IPR020449">
    <property type="entry name" value="Tscrpt_reg_AraC-type_HTH"/>
</dbReference>
<dbReference type="Proteomes" id="UP000250796">
    <property type="component" value="Chromosome MESINF"/>
</dbReference>
<dbReference type="KEGG" id="minf:MESINF_0794"/>
<gene>
    <name evidence="5" type="ORF">MESINF_0794</name>
</gene>
<dbReference type="PANTHER" id="PTHR40055:SF1">
    <property type="entry name" value="TRANSCRIPTIONAL REGULATOR YGIV-RELATED"/>
    <property type="match status" value="1"/>
</dbReference>
<keyword evidence="3" id="KW-0804">Transcription</keyword>
<sequence>MEEKRLDQNLYSTYLSRINSVLDYIEQHLAETLTLEELSDVANFSRFHFHRIFFVFMGETLSHFIWRLRLEKAAVLLVNDSKKTVSEIALDCGFSSPSSFSRSFKKYFELTPLEWRKEKLAQSNLDQEEGNFDHTQSNERKASFPAPIYNRSVEIMMRRMNMEKMGKSVTIKQLPETDVAYVRYIGPYAGDEKLFKTLFNKLCAWAGPRGLLQRPDAQYLIIYHDNPDVTEEDKLRLSVCVTVPKNTRVEGEIGKMTIMAGEYAVARFELDSSEYGKAWDWLYGQWLPQSGYLPDDRLPFELYPTDVKSECEEKKVVDIYLPVKKI</sequence>
<evidence type="ECO:0000256" key="2">
    <source>
        <dbReference type="ARBA" id="ARBA00023125"/>
    </source>
</evidence>